<dbReference type="RefSeq" id="WP_154496020.1">
    <property type="nucleotide sequence ID" value="NZ_VUMU01000006.1"/>
</dbReference>
<evidence type="ECO:0000313" key="1">
    <source>
        <dbReference type="EMBL" id="MST57892.1"/>
    </source>
</evidence>
<name>A0A6L5YJS5_9FIRM</name>
<gene>
    <name evidence="1" type="ORF">FYJ59_06480</name>
</gene>
<comment type="caution">
    <text evidence="1">The sequence shown here is derived from an EMBL/GenBank/DDBJ whole genome shotgun (WGS) entry which is preliminary data.</text>
</comment>
<dbReference type="EMBL" id="VUMU01000006">
    <property type="protein sequence ID" value="MST57892.1"/>
    <property type="molecule type" value="Genomic_DNA"/>
</dbReference>
<keyword evidence="2" id="KW-1185">Reference proteome</keyword>
<organism evidence="1 2">
    <name type="scientific">Waltera intestinalis</name>
    <dbReference type="NCBI Taxonomy" id="2606635"/>
    <lineage>
        <taxon>Bacteria</taxon>
        <taxon>Bacillati</taxon>
        <taxon>Bacillota</taxon>
        <taxon>Clostridia</taxon>
        <taxon>Lachnospirales</taxon>
        <taxon>Lachnospiraceae</taxon>
        <taxon>Waltera</taxon>
    </lineage>
</organism>
<reference evidence="1 2" key="1">
    <citation type="submission" date="2019-08" db="EMBL/GenBank/DDBJ databases">
        <title>In-depth cultivation of the pig gut microbiome towards novel bacterial diversity and tailored functional studies.</title>
        <authorList>
            <person name="Wylensek D."/>
            <person name="Hitch T.C.A."/>
            <person name="Clavel T."/>
        </authorList>
    </citation>
    <scope>NUCLEOTIDE SEQUENCE [LARGE SCALE GENOMIC DNA]</scope>
    <source>
        <strain evidence="1 2">WCA3-601-WT-6H</strain>
    </source>
</reference>
<dbReference type="AlphaFoldDB" id="A0A6L5YJS5"/>
<accession>A0A6L5YJS5</accession>
<evidence type="ECO:0000313" key="2">
    <source>
        <dbReference type="Proteomes" id="UP000476055"/>
    </source>
</evidence>
<sequence length="87" mass="10154">MTFDEFMKIVRETNEKNSHPENWTEAERLCHEIMAPKKSAEECVKLEEEVQAFLKSNASQEDKQTVISYAESLSMICTAIREERIDK</sequence>
<dbReference type="Proteomes" id="UP000476055">
    <property type="component" value="Unassembled WGS sequence"/>
</dbReference>
<protein>
    <submittedName>
        <fullName evidence="1">Uncharacterized protein</fullName>
    </submittedName>
</protein>
<proteinExistence type="predicted"/>